<dbReference type="GO" id="GO:0005524">
    <property type="term" value="F:ATP binding"/>
    <property type="evidence" value="ECO:0007669"/>
    <property type="project" value="UniProtKB-KW"/>
</dbReference>
<feature type="compositionally biased region" description="Basic and acidic residues" evidence="4">
    <location>
        <begin position="739"/>
        <end position="759"/>
    </location>
</feature>
<evidence type="ECO:0000313" key="8">
    <source>
        <dbReference type="Proteomes" id="UP000629619"/>
    </source>
</evidence>
<dbReference type="AlphaFoldDB" id="A0A919N8F1"/>
<evidence type="ECO:0000256" key="1">
    <source>
        <dbReference type="ARBA" id="ARBA00008874"/>
    </source>
</evidence>
<evidence type="ECO:0000256" key="4">
    <source>
        <dbReference type="SAM" id="MobiDB-lite"/>
    </source>
</evidence>
<sequence length="1169" mass="119674">MGRVWRATDVVLHREVAIKELVPPPGLTPAERQEMRERSLREARAIARLNNINVVRVFDVLRTDADPWIVMEYVPSRSLQDTLAADGPYNPVRTAEIGLGVLNALKAAHRAGVVHRDIKPGNVLIGGDGRVVLTDFGLATVPGDPNVTRTGLVLGSPAYIAPERARDGTAGPAADLWSLGATLYAAVEGQSPFARPSAIATLAALATENVPQARNAGPLKPVLNGLLRKDPAHRIDADEAERLLARAAGRRTKISFPMSPTMRRPGAGRERPSLPTGPGGPPVLPGSGFVTATGSAPVVPTPRPPVTARPGDAPNRSQSGPNAVGNNGQGRPTPPGRPGFTPGRATVGNVPPAPPAGPGQKPPLDPTRVDGPPVRDEPPGRRGPADLGGARGPAAPPGLAQPGNLAGTRGPVDPSRPRQPGTPFDGRGPANPAGPRQPGDPSGARGPVTFSGARPASAAPGVPGRAAPVDPSADHPAVNTARVGFTAADVAANRRKQAAPEHEASLAAATGAYPVVPAPDEADKSAARAETAQPARAETAQQAEAEAVQPARTETTRSRTEAAQPARREDAQSRTEAARPGRADAAPAGAEAEQPAPGEAPRPIVAGAETPAAEAALVTPPPAEPAKAGPEVKGEAEQSGKTTADAVGKAAAKSVAGKATIAEYAAEPSPTGTDQPGSDSAARAGSDTPGTTTSAETSDVAAGRVAAVTAAEAGPAKNAGSAEEPAAAEQAEPAEAAEPAEKAESAEKTQPAEKAEPAEKTQPAVKAEPGPDRSAEATPEPAEADTEKAEAEQPEPEQAARAEAARAEEARAEQARAEAARAEKARAEAARAEKARAEAARAEAARKEAARVKAEQAKKPEPAEAPERPATALTPGRRPAADQDKTSVVDFTAIVPPTPTPAAEPDGATRVVNQLPGVPGFTPSNRPAWNPMPVRPEVRRVNGVTIFGTTLTRRQAIVGASIVLVFVLLVGIILVQALGDDGDRTAGSGGTTPAAVSGSEQPAAPPAKGGAGSAAPAKPSSAPSSAAATTGAVPAGWKTRSLSGYSLALPSNAEVEKRGSGGNWIKWDNRLLIVFRFDGDQGDPAKAFQQASPPPGYQKIGIKSVTYQGRPAADWEYLYNTDSGSRQRVLKRGFSVDGKTYNICWYTPPDEWDSARKDLDGVLAGFKAG</sequence>
<dbReference type="InterPro" id="IPR011009">
    <property type="entry name" value="Kinase-like_dom_sf"/>
</dbReference>
<evidence type="ECO:0000256" key="5">
    <source>
        <dbReference type="SAM" id="Phobius"/>
    </source>
</evidence>
<keyword evidence="5" id="KW-0812">Transmembrane</keyword>
<keyword evidence="8" id="KW-1185">Reference proteome</keyword>
<gene>
    <name evidence="7" type="ORF">Asi03nite_39320</name>
</gene>
<feature type="compositionally biased region" description="Low complexity" evidence="4">
    <location>
        <begin position="397"/>
        <end position="407"/>
    </location>
</feature>
<feature type="region of interest" description="Disordered" evidence="4">
    <location>
        <begin position="251"/>
        <end position="480"/>
    </location>
</feature>
<dbReference type="GO" id="GO:0004672">
    <property type="term" value="F:protein kinase activity"/>
    <property type="evidence" value="ECO:0007669"/>
    <property type="project" value="InterPro"/>
</dbReference>
<dbReference type="PROSITE" id="PS50011">
    <property type="entry name" value="PROTEIN_KINASE_DOM"/>
    <property type="match status" value="1"/>
</dbReference>
<dbReference type="PANTHER" id="PTHR45832:SF22">
    <property type="entry name" value="SERINE_THREONINE-PROTEIN KINASE SAMKA-RELATED"/>
    <property type="match status" value="1"/>
</dbReference>
<feature type="transmembrane region" description="Helical" evidence="5">
    <location>
        <begin position="956"/>
        <end position="975"/>
    </location>
</feature>
<dbReference type="Pfam" id="PF00069">
    <property type="entry name" value="Pkinase"/>
    <property type="match status" value="1"/>
</dbReference>
<evidence type="ECO:0000256" key="3">
    <source>
        <dbReference type="ARBA" id="ARBA00022840"/>
    </source>
</evidence>
<dbReference type="PANTHER" id="PTHR45832">
    <property type="entry name" value="SERINE/THREONINE-PROTEIN KINASE SAMKA-RELATED-RELATED"/>
    <property type="match status" value="1"/>
</dbReference>
<dbReference type="PROSITE" id="PS00108">
    <property type="entry name" value="PROTEIN_KINASE_ST"/>
    <property type="match status" value="1"/>
</dbReference>
<dbReference type="Proteomes" id="UP000629619">
    <property type="component" value="Unassembled WGS sequence"/>
</dbReference>
<dbReference type="SMART" id="SM00220">
    <property type="entry name" value="S_TKc"/>
    <property type="match status" value="1"/>
</dbReference>
<feature type="compositionally biased region" description="Low complexity" evidence="4">
    <location>
        <begin position="583"/>
        <end position="618"/>
    </location>
</feature>
<feature type="compositionally biased region" description="Polar residues" evidence="4">
    <location>
        <begin position="315"/>
        <end position="326"/>
    </location>
</feature>
<dbReference type="EMBL" id="BOMW01000035">
    <property type="protein sequence ID" value="GIF06394.1"/>
    <property type="molecule type" value="Genomic_DNA"/>
</dbReference>
<feature type="compositionally biased region" description="Basic and acidic residues" evidence="4">
    <location>
        <begin position="798"/>
        <end position="867"/>
    </location>
</feature>
<feature type="compositionally biased region" description="Low complexity" evidence="4">
    <location>
        <begin position="451"/>
        <end position="469"/>
    </location>
</feature>
<feature type="compositionally biased region" description="Pro residues" evidence="4">
    <location>
        <begin position="351"/>
        <end position="365"/>
    </location>
</feature>
<proteinExistence type="inferred from homology"/>
<keyword evidence="5" id="KW-0472">Membrane</keyword>
<feature type="compositionally biased region" description="Low complexity" evidence="4">
    <location>
        <begin position="528"/>
        <end position="553"/>
    </location>
</feature>
<reference evidence="7" key="1">
    <citation type="submission" date="2021-01" db="EMBL/GenBank/DDBJ databases">
        <title>Whole genome shotgun sequence of Actinoplanes siamensis NBRC 109076.</title>
        <authorList>
            <person name="Komaki H."/>
            <person name="Tamura T."/>
        </authorList>
    </citation>
    <scope>NUCLEOTIDE SEQUENCE</scope>
    <source>
        <strain evidence="7">NBRC 109076</strain>
    </source>
</reference>
<evidence type="ECO:0000259" key="6">
    <source>
        <dbReference type="PROSITE" id="PS50011"/>
    </source>
</evidence>
<accession>A0A919N8F1</accession>
<dbReference type="Gene3D" id="1.10.510.10">
    <property type="entry name" value="Transferase(Phosphotransferase) domain 1"/>
    <property type="match status" value="1"/>
</dbReference>
<dbReference type="Gene3D" id="3.30.200.20">
    <property type="entry name" value="Phosphorylase Kinase, domain 1"/>
    <property type="match status" value="1"/>
</dbReference>
<evidence type="ECO:0000256" key="2">
    <source>
        <dbReference type="ARBA" id="ARBA00022741"/>
    </source>
</evidence>
<dbReference type="InterPro" id="IPR008271">
    <property type="entry name" value="Ser/Thr_kinase_AS"/>
</dbReference>
<feature type="compositionally biased region" description="Low complexity" evidence="4">
    <location>
        <begin position="700"/>
        <end position="737"/>
    </location>
</feature>
<keyword evidence="3" id="KW-0067">ATP-binding</keyword>
<keyword evidence="2" id="KW-0547">Nucleotide-binding</keyword>
<dbReference type="InterPro" id="IPR000719">
    <property type="entry name" value="Prot_kinase_dom"/>
</dbReference>
<comment type="caution">
    <text evidence="7">The sequence shown here is derived from an EMBL/GenBank/DDBJ whole genome shotgun (WGS) entry which is preliminary data.</text>
</comment>
<comment type="similarity">
    <text evidence="1">Belongs to the protein kinase superfamily. STE Ser/Thr protein kinase family. STE20 subfamily.</text>
</comment>
<dbReference type="InterPro" id="IPR051931">
    <property type="entry name" value="PAK3-like"/>
</dbReference>
<evidence type="ECO:0000313" key="7">
    <source>
        <dbReference type="EMBL" id="GIF06394.1"/>
    </source>
</evidence>
<dbReference type="SUPFAM" id="SSF56112">
    <property type="entry name" value="Protein kinase-like (PK-like)"/>
    <property type="match status" value="1"/>
</dbReference>
<feature type="compositionally biased region" description="Basic and acidic residues" evidence="4">
    <location>
        <begin position="373"/>
        <end position="384"/>
    </location>
</feature>
<protein>
    <recommendedName>
        <fullName evidence="6">Protein kinase domain-containing protein</fullName>
    </recommendedName>
</protein>
<feature type="compositionally biased region" description="Low complexity" evidence="4">
    <location>
        <begin position="1013"/>
        <end position="1029"/>
    </location>
</feature>
<name>A0A919N8F1_9ACTN</name>
<feature type="compositionally biased region" description="Low complexity" evidence="4">
    <location>
        <begin position="640"/>
        <end position="662"/>
    </location>
</feature>
<organism evidence="7 8">
    <name type="scientific">Actinoplanes siamensis</name>
    <dbReference type="NCBI Taxonomy" id="1223317"/>
    <lineage>
        <taxon>Bacteria</taxon>
        <taxon>Bacillati</taxon>
        <taxon>Actinomycetota</taxon>
        <taxon>Actinomycetes</taxon>
        <taxon>Micromonosporales</taxon>
        <taxon>Micromonosporaceae</taxon>
        <taxon>Actinoplanes</taxon>
    </lineage>
</organism>
<feature type="region of interest" description="Disordered" evidence="4">
    <location>
        <begin position="492"/>
        <end position="884"/>
    </location>
</feature>
<feature type="region of interest" description="Disordered" evidence="4">
    <location>
        <begin position="981"/>
        <end position="1029"/>
    </location>
</feature>
<dbReference type="CDD" id="cd14014">
    <property type="entry name" value="STKc_PknB_like"/>
    <property type="match status" value="1"/>
</dbReference>
<feature type="compositionally biased region" description="Polar residues" evidence="4">
    <location>
        <begin position="688"/>
        <end position="697"/>
    </location>
</feature>
<feature type="domain" description="Protein kinase" evidence="6">
    <location>
        <begin position="1"/>
        <end position="244"/>
    </location>
</feature>
<feature type="compositionally biased region" description="Basic and acidic residues" evidence="4">
    <location>
        <begin position="554"/>
        <end position="582"/>
    </location>
</feature>
<keyword evidence="5" id="KW-1133">Transmembrane helix</keyword>